<organism evidence="2 3">
    <name type="scientific">Aspergillus turcosus</name>
    <dbReference type="NCBI Taxonomy" id="1245748"/>
    <lineage>
        <taxon>Eukaryota</taxon>
        <taxon>Fungi</taxon>
        <taxon>Dikarya</taxon>
        <taxon>Ascomycota</taxon>
        <taxon>Pezizomycotina</taxon>
        <taxon>Eurotiomycetes</taxon>
        <taxon>Eurotiomycetidae</taxon>
        <taxon>Eurotiales</taxon>
        <taxon>Aspergillaceae</taxon>
        <taxon>Aspergillus</taxon>
        <taxon>Aspergillus subgen. Fumigati</taxon>
    </lineage>
</organism>
<proteinExistence type="predicted"/>
<dbReference type="EMBL" id="NIDN02000038">
    <property type="protein sequence ID" value="RLL99111.1"/>
    <property type="molecule type" value="Genomic_DNA"/>
</dbReference>
<dbReference type="AlphaFoldDB" id="A0A229YKM5"/>
<evidence type="ECO:0000313" key="3">
    <source>
        <dbReference type="Proteomes" id="UP000215289"/>
    </source>
</evidence>
<feature type="signal peptide" evidence="1">
    <location>
        <begin position="1"/>
        <end position="18"/>
    </location>
</feature>
<keyword evidence="1" id="KW-0732">Signal</keyword>
<feature type="chain" id="PRO_5011911780" description="Chitin-binding type-2 domain-containing protein" evidence="1">
    <location>
        <begin position="19"/>
        <end position="86"/>
    </location>
</feature>
<protein>
    <recommendedName>
        <fullName evidence="4">Chitin-binding type-2 domain-containing protein</fullName>
    </recommendedName>
</protein>
<evidence type="ECO:0008006" key="4">
    <source>
        <dbReference type="Google" id="ProtNLM"/>
    </source>
</evidence>
<comment type="caution">
    <text evidence="2">The sequence shown here is derived from an EMBL/GenBank/DDBJ whole genome shotgun (WGS) entry which is preliminary data.</text>
</comment>
<gene>
    <name evidence="2" type="ORF">CFD26_104361</name>
</gene>
<evidence type="ECO:0000313" key="2">
    <source>
        <dbReference type="EMBL" id="RLL99111.1"/>
    </source>
</evidence>
<evidence type="ECO:0000256" key="1">
    <source>
        <dbReference type="SAM" id="SignalP"/>
    </source>
</evidence>
<reference evidence="2 3" key="1">
    <citation type="submission" date="2018-08" db="EMBL/GenBank/DDBJ databases">
        <title>Draft genome sequences of two Aspergillus turcosus clinical strains isolated from bronchoalveolar lavage fluid: one azole-susceptible and the other azole-resistant.</title>
        <authorList>
            <person name="Parent-Michaud M."/>
            <person name="Dufresne P.J."/>
            <person name="Fournier E."/>
            <person name="Martineau C."/>
            <person name="Moreira S."/>
            <person name="Perkins V."/>
            <person name="De Repentigny L."/>
            <person name="Dufresne S.F."/>
        </authorList>
    </citation>
    <scope>NUCLEOTIDE SEQUENCE [LARGE SCALE GENOMIC DNA]</scope>
    <source>
        <strain evidence="2">HMR AF 1038</strain>
    </source>
</reference>
<accession>A0A229YKM5</accession>
<dbReference type="OrthoDB" id="5238343at2759"/>
<dbReference type="Proteomes" id="UP000215289">
    <property type="component" value="Unassembled WGS sequence"/>
</dbReference>
<sequence length="86" mass="9117">MQVVALFLALAHATMALAAPASHVDTNVARGDSGCYPFADPDCGVSGTFCQCANGDFYLFNEDTQNCNPPWGYVGSTESSLPGYWC</sequence>
<keyword evidence="3" id="KW-1185">Reference proteome</keyword>
<name>A0A229YKM5_9EURO</name>